<gene>
    <name evidence="3" type="ORF">DWB62_000615</name>
    <name evidence="2" type="ORF">GNY23_00615</name>
</gene>
<dbReference type="Proteomes" id="UP000285951">
    <property type="component" value="Unassembled WGS sequence"/>
</dbReference>
<evidence type="ECO:0000313" key="4">
    <source>
        <dbReference type="Proteomes" id="UP000285951"/>
    </source>
</evidence>
<dbReference type="SUPFAM" id="SSF49464">
    <property type="entry name" value="Carboxypeptidase regulatory domain-like"/>
    <property type="match status" value="1"/>
</dbReference>
<evidence type="ECO:0000313" key="5">
    <source>
        <dbReference type="Proteomes" id="UP000462449"/>
    </source>
</evidence>
<name>A0A7M4D0Z1_9BACT</name>
<dbReference type="Proteomes" id="UP000462449">
    <property type="component" value="Unassembled WGS sequence"/>
</dbReference>
<evidence type="ECO:0000313" key="3">
    <source>
        <dbReference type="EMBL" id="MVB05525.1"/>
    </source>
</evidence>
<keyword evidence="4" id="KW-1185">Reference proteome</keyword>
<dbReference type="InterPro" id="IPR041700">
    <property type="entry name" value="OMP_b-brl_3"/>
</dbReference>
<proteinExistence type="predicted"/>
<reference evidence="2 5" key="2">
    <citation type="submission" date="2019-12" db="EMBL/GenBank/DDBJ databases">
        <title>Draft genome sequence of Labilibaculum sp. strain 44 isolated from deep waters of Black Sea.</title>
        <authorList>
            <person name="Yadav S."/>
            <person name="Villanueva L."/>
        </authorList>
    </citation>
    <scope>NUCLEOTIDE SEQUENCE [LARGE SCALE GENOMIC DNA]</scope>
    <source>
        <strain evidence="2 5">44</strain>
    </source>
</reference>
<evidence type="ECO:0000259" key="1">
    <source>
        <dbReference type="Pfam" id="PF14905"/>
    </source>
</evidence>
<dbReference type="EMBL" id="QTZN02000001">
    <property type="protein sequence ID" value="MVB05525.1"/>
    <property type="molecule type" value="Genomic_DNA"/>
</dbReference>
<dbReference type="Pfam" id="PF14905">
    <property type="entry name" value="OMP_b-brl_3"/>
    <property type="match status" value="1"/>
</dbReference>
<dbReference type="Pfam" id="PF13715">
    <property type="entry name" value="CarbopepD_reg_2"/>
    <property type="match status" value="1"/>
</dbReference>
<sequence>MNQFFTIHFSVKLLITVFFISTCPIAVLAQIQLNSKVVSEDNKPLLGASVVVLNPADSTLLTGTITDEKGEFAFNNLKKRDFILHVSFVGYQTKMIASSVFKNNTKPIILSSSDNKLKEVTVAKARNVVKIEENKIIFNTQTLSETRAASNAFELLDYVPGLLVQNDQVSVVGSSRVTLVINNKITNMSMSQALNFLRSAPASDVKNIEYYFVAPKRFNVHGALINVELKHGIEKGKYSGNVSGNYLRGRKNSYNGNMNFSVSKGKFDLQGIVQHEKNENLNKQKISTFITSDSKSSLKQDMDMNYDKSKQLYSLNPRFNINENSYIDLQYSFIPDKNKVDTYSDVNLNTKLNTVNTVSKNTSLGNSDYQNIALNYKVSDANFGISLTNYQDPTDQSIYILNDLSDFDLDYTTHSTQDIMELNAFANNTSSITKGKSSLEYGISYKKIENKSTYKKQLAQSRFRLTEDRANAYLSLNYQFSPKLSSVFALELEYDKLNFTDKKKQEEFDVVNDYFVFPTLDMTYVASNNHIFKYNFTSFSDYPSFWDLTPNTWSLTPYASVQGNSSLKPQKNYNSQLVYIFKGKYILVFSADLSHDWITQVPFNSEDGYSINYQTINIDKNYTTSMALVVPFSIYKPINSKFTTSISRNQQTDNSHDNYSIDKTNVNFYFSLNNSITLNKTKQIFADLNAYYASGRPQGFYDLDDSFNVDASLRMSLFSNTSLLFSCKDIFNSKTPDAKTQFVGQKNDFKFDFDTRRISLGFIYNFGEKIKMRKETSDLKPSDRFQRN</sequence>
<dbReference type="RefSeq" id="WP_156194302.1">
    <property type="nucleotide sequence ID" value="NZ_QTZN02000001.1"/>
</dbReference>
<dbReference type="EMBL" id="WOTW01000001">
    <property type="protein sequence ID" value="MUP36320.1"/>
    <property type="molecule type" value="Genomic_DNA"/>
</dbReference>
<organism evidence="2 5">
    <name type="scientific">Labilibaculum euxinus</name>
    <dbReference type="NCBI Taxonomy" id="2686357"/>
    <lineage>
        <taxon>Bacteria</taxon>
        <taxon>Pseudomonadati</taxon>
        <taxon>Bacteroidota</taxon>
        <taxon>Bacteroidia</taxon>
        <taxon>Marinilabiliales</taxon>
        <taxon>Marinifilaceae</taxon>
        <taxon>Labilibaculum</taxon>
    </lineage>
</organism>
<dbReference type="AlphaFoldDB" id="A0A7M4D0Z1"/>
<feature type="domain" description="Outer membrane protein beta-barrel" evidence="1">
    <location>
        <begin position="383"/>
        <end position="764"/>
    </location>
</feature>
<reference evidence="3 4" key="1">
    <citation type="submission" date="2019-11" db="EMBL/GenBank/DDBJ databases">
        <title>Draft genome sequence of Labilibaculum sp. strain SYP isolated from Black Sea.</title>
        <authorList>
            <person name="Yadav S."/>
            <person name="Villanueva L."/>
        </authorList>
    </citation>
    <scope>NUCLEOTIDE SEQUENCE [LARGE SCALE GENOMIC DNA]</scope>
    <source>
        <strain evidence="3 4">44</strain>
    </source>
</reference>
<dbReference type="SUPFAM" id="SSF56935">
    <property type="entry name" value="Porins"/>
    <property type="match status" value="1"/>
</dbReference>
<protein>
    <submittedName>
        <fullName evidence="2">Outer membrane beta-barrel protein</fullName>
    </submittedName>
</protein>
<dbReference type="OrthoDB" id="910296at2"/>
<comment type="caution">
    <text evidence="2">The sequence shown here is derived from an EMBL/GenBank/DDBJ whole genome shotgun (WGS) entry which is preliminary data.</text>
</comment>
<dbReference type="Gene3D" id="2.60.40.1120">
    <property type="entry name" value="Carboxypeptidase-like, regulatory domain"/>
    <property type="match status" value="1"/>
</dbReference>
<evidence type="ECO:0000313" key="2">
    <source>
        <dbReference type="EMBL" id="MUP36320.1"/>
    </source>
</evidence>
<accession>A0A7M4D0Z1</accession>
<dbReference type="InterPro" id="IPR008969">
    <property type="entry name" value="CarboxyPept-like_regulatory"/>
</dbReference>